<dbReference type="GO" id="GO:0019346">
    <property type="term" value="P:transsulfuration"/>
    <property type="evidence" value="ECO:0007669"/>
    <property type="project" value="InterPro"/>
</dbReference>
<dbReference type="EMBL" id="QNRY01000009">
    <property type="protein sequence ID" value="RBP64056.1"/>
    <property type="molecule type" value="Genomic_DNA"/>
</dbReference>
<dbReference type="SUPFAM" id="SSF53383">
    <property type="entry name" value="PLP-dependent transferases"/>
    <property type="match status" value="1"/>
</dbReference>
<dbReference type="InterPro" id="IPR054542">
    <property type="entry name" value="Cys_met_metab_PP"/>
</dbReference>
<dbReference type="GO" id="GO:0004123">
    <property type="term" value="F:cystathionine gamma-lyase activity"/>
    <property type="evidence" value="ECO:0007669"/>
    <property type="project" value="TreeGrafter"/>
</dbReference>
<sequence length="386" mass="41475">MTRKQATIAVRSGLNNDEQYGCVVPPIHLSSTYNFTGFNQPRAHDYSRRGNPTRDVVQRALAELEGGAGAVMTSSGMSAIMLVCTVFLRPGDVLVAPHDCYGGSYRLFDSLSKRGAFRVKFVDQGDDAALKAALEEKPKLVLVESPSNPLLRVVDIAAICRAVRAAGAISVVDNTFLSPALQQPLALGADLVIHSCTKYLNGHSDVVAGAVIAHDPEIVTELAWWANNIGVTGAAFDSYLLLRGLRTLAPRMAAAQRNALQLVEYLQQQPLVKKLYHPSLPQNPGHEIACRQQSGFGAMLSFELDGDEETLRRFLQALELFTLAESLGGVESLISHAATMTHAGMAPEARAAAGIAETLLRISTGIEDGDDLVADLDRAFQAATKR</sequence>
<dbReference type="PIRSF" id="PIRSF001434">
    <property type="entry name" value="CGS"/>
    <property type="match status" value="1"/>
</dbReference>
<feature type="modified residue" description="N6-(pyridoxal phosphate)lysine" evidence="3">
    <location>
        <position position="198"/>
    </location>
</feature>
<dbReference type="InterPro" id="IPR015424">
    <property type="entry name" value="PyrdxlP-dep_Trfase"/>
</dbReference>
<comment type="similarity">
    <text evidence="4">Belongs to the trans-sulfuration enzymes family.</text>
</comment>
<dbReference type="InterPro" id="IPR000277">
    <property type="entry name" value="Cys/Met-Metab_PyrdxlP-dep_enz"/>
</dbReference>
<accession>A0A366I624</accession>
<dbReference type="FunFam" id="3.90.1150.10:FF:000008">
    <property type="entry name" value="Cystathionine gamma-synthase"/>
    <property type="match status" value="1"/>
</dbReference>
<evidence type="ECO:0000256" key="2">
    <source>
        <dbReference type="ARBA" id="ARBA00022898"/>
    </source>
</evidence>
<dbReference type="Gene3D" id="3.90.1150.10">
    <property type="entry name" value="Aspartate Aminotransferase, domain 1"/>
    <property type="match status" value="1"/>
</dbReference>
<evidence type="ECO:0000256" key="1">
    <source>
        <dbReference type="ARBA" id="ARBA00001933"/>
    </source>
</evidence>
<dbReference type="Pfam" id="PF01053">
    <property type="entry name" value="Cys_Met_Meta_PP"/>
    <property type="match status" value="1"/>
</dbReference>
<dbReference type="InterPro" id="IPR011821">
    <property type="entry name" value="O_succ_thio_ly"/>
</dbReference>
<evidence type="ECO:0000313" key="6">
    <source>
        <dbReference type="Proteomes" id="UP000253046"/>
    </source>
</evidence>
<comment type="cofactor">
    <cofactor evidence="1 4">
        <name>pyridoxal 5'-phosphate</name>
        <dbReference type="ChEBI" id="CHEBI:597326"/>
    </cofactor>
</comment>
<proteinExistence type="inferred from homology"/>
<dbReference type="RefSeq" id="WP_113865690.1">
    <property type="nucleotide sequence ID" value="NZ_AGJP01000001.1"/>
</dbReference>
<dbReference type="InterPro" id="IPR015421">
    <property type="entry name" value="PyrdxlP-dep_Trfase_major"/>
</dbReference>
<dbReference type="PANTHER" id="PTHR11808">
    <property type="entry name" value="TRANS-SULFURATION ENZYME FAMILY MEMBER"/>
    <property type="match status" value="1"/>
</dbReference>
<reference evidence="5 6" key="1">
    <citation type="submission" date="2018-06" db="EMBL/GenBank/DDBJ databases">
        <title>Genomic Encyclopedia of Type Strains, Phase IV (KMG-IV): sequencing the most valuable type-strain genomes for metagenomic binning, comparative biology and taxonomic classification.</title>
        <authorList>
            <person name="Goeker M."/>
        </authorList>
    </citation>
    <scope>NUCLEOTIDE SEQUENCE [LARGE SCALE GENOMIC DNA]</scope>
    <source>
        <strain evidence="5 6">DSM 30166</strain>
    </source>
</reference>
<dbReference type="PANTHER" id="PTHR11808:SF75">
    <property type="entry name" value="CYSTATHIONINE GAMMA-SYNTHASE"/>
    <property type="match status" value="1"/>
</dbReference>
<evidence type="ECO:0000256" key="4">
    <source>
        <dbReference type="RuleBase" id="RU362118"/>
    </source>
</evidence>
<keyword evidence="6" id="KW-1185">Reference proteome</keyword>
<dbReference type="GO" id="GO:0003962">
    <property type="term" value="F:cystathionine gamma-synthase activity"/>
    <property type="evidence" value="ECO:0007669"/>
    <property type="project" value="TreeGrafter"/>
</dbReference>
<gene>
    <name evidence="5" type="ORF">DES54_10915</name>
</gene>
<organism evidence="5 6">
    <name type="scientific">Brenneria salicis ATCC 15712 = DSM 30166</name>
    <dbReference type="NCBI Taxonomy" id="714314"/>
    <lineage>
        <taxon>Bacteria</taxon>
        <taxon>Pseudomonadati</taxon>
        <taxon>Pseudomonadota</taxon>
        <taxon>Gammaproteobacteria</taxon>
        <taxon>Enterobacterales</taxon>
        <taxon>Pectobacteriaceae</taxon>
        <taxon>Brenneria</taxon>
    </lineage>
</organism>
<dbReference type="GO" id="GO:0019343">
    <property type="term" value="P:cysteine biosynthetic process via cystathionine"/>
    <property type="evidence" value="ECO:0007669"/>
    <property type="project" value="TreeGrafter"/>
</dbReference>
<dbReference type="OrthoDB" id="9805807at2"/>
<dbReference type="NCBIfam" id="NF005961">
    <property type="entry name" value="PRK08045.1"/>
    <property type="match status" value="1"/>
</dbReference>
<comment type="caution">
    <text evidence="5">The sequence shown here is derived from an EMBL/GenBank/DDBJ whole genome shotgun (WGS) entry which is preliminary data.</text>
</comment>
<dbReference type="CDD" id="cd00614">
    <property type="entry name" value="CGS_like"/>
    <property type="match status" value="1"/>
</dbReference>
<name>A0A366I624_9GAMM</name>
<dbReference type="GO" id="GO:0005737">
    <property type="term" value="C:cytoplasm"/>
    <property type="evidence" value="ECO:0007669"/>
    <property type="project" value="TreeGrafter"/>
</dbReference>
<protein>
    <submittedName>
        <fullName evidence="5">Cystathionine gamma-synthase</fullName>
    </submittedName>
</protein>
<evidence type="ECO:0000256" key="3">
    <source>
        <dbReference type="PIRSR" id="PIRSR001434-2"/>
    </source>
</evidence>
<dbReference type="GO" id="GO:0030170">
    <property type="term" value="F:pyridoxal phosphate binding"/>
    <property type="evidence" value="ECO:0007669"/>
    <property type="project" value="InterPro"/>
</dbReference>
<dbReference type="Proteomes" id="UP000253046">
    <property type="component" value="Unassembled WGS sequence"/>
</dbReference>
<keyword evidence="2 3" id="KW-0663">Pyridoxal phosphate</keyword>
<dbReference type="Gene3D" id="3.40.640.10">
    <property type="entry name" value="Type I PLP-dependent aspartate aminotransferase-like (Major domain)"/>
    <property type="match status" value="1"/>
</dbReference>
<dbReference type="NCBIfam" id="TIGR02080">
    <property type="entry name" value="O_succ_thio_ly"/>
    <property type="match status" value="1"/>
</dbReference>
<dbReference type="FunFam" id="3.40.640.10:FF:000038">
    <property type="entry name" value="Cystathionine gamma-synthase"/>
    <property type="match status" value="1"/>
</dbReference>
<dbReference type="AlphaFoldDB" id="A0A366I624"/>
<dbReference type="InterPro" id="IPR015422">
    <property type="entry name" value="PyrdxlP-dep_Trfase_small"/>
</dbReference>
<dbReference type="PROSITE" id="PS00868">
    <property type="entry name" value="CYS_MET_METAB_PP"/>
    <property type="match status" value="1"/>
</dbReference>
<evidence type="ECO:0000313" key="5">
    <source>
        <dbReference type="EMBL" id="RBP64056.1"/>
    </source>
</evidence>